<evidence type="ECO:0000313" key="2">
    <source>
        <dbReference type="Proteomes" id="UP001190700"/>
    </source>
</evidence>
<gene>
    <name evidence="1" type="ORF">CYMTET_19177</name>
</gene>
<proteinExistence type="predicted"/>
<dbReference type="EMBL" id="LGRX02008914">
    <property type="protein sequence ID" value="KAK3272531.1"/>
    <property type="molecule type" value="Genomic_DNA"/>
</dbReference>
<dbReference type="InterPro" id="IPR050390">
    <property type="entry name" value="C5-Methyltransferase"/>
</dbReference>
<name>A0AAE0G6L5_9CHLO</name>
<dbReference type="AlphaFoldDB" id="A0AAE0G6L5"/>
<accession>A0AAE0G6L5</accession>
<dbReference type="GO" id="GO:0005634">
    <property type="term" value="C:nucleus"/>
    <property type="evidence" value="ECO:0007669"/>
    <property type="project" value="TreeGrafter"/>
</dbReference>
<comment type="caution">
    <text evidence="1">The sequence shown here is derived from an EMBL/GenBank/DDBJ whole genome shotgun (WGS) entry which is preliminary data.</text>
</comment>
<reference evidence="1 2" key="1">
    <citation type="journal article" date="2015" name="Genome Biol. Evol.">
        <title>Comparative Genomics of a Bacterivorous Green Alga Reveals Evolutionary Causalities and Consequences of Phago-Mixotrophic Mode of Nutrition.</title>
        <authorList>
            <person name="Burns J.A."/>
            <person name="Paasch A."/>
            <person name="Narechania A."/>
            <person name="Kim E."/>
        </authorList>
    </citation>
    <scope>NUCLEOTIDE SEQUENCE [LARGE SCALE GENOMIC DNA]</scope>
    <source>
        <strain evidence="1 2">PLY_AMNH</strain>
    </source>
</reference>
<sequence length="253" mass="27990">MKGPEACTLGAAEQDERALRRDESFAKHAKRIKSMNLIPDPKHDDGSCMVLDHYMAEAALGFPKGHLDGYGSVYSTDTQKRSWIGDSFCIRSVMHCMPLWSALQKEGRWAPGGAVALSLFDGIGGGPVAVHDAGIKVRIWIIVEKEKLRTKITEAFLEQKGFTSITRDDFMNTPTHIISRLESTYVVFQGEHAIEEFLGEFKGWSAITMLIGGSPCSDITASNRKRTYLEGAQSSLFKYYAQAVKNIHTAGKL</sequence>
<dbReference type="InterPro" id="IPR029063">
    <property type="entry name" value="SAM-dependent_MTases_sf"/>
</dbReference>
<protein>
    <submittedName>
        <fullName evidence="1">DNA (Cytosine-5)-methyltransferase</fullName>
    </submittedName>
</protein>
<dbReference type="PANTHER" id="PTHR23068:SF25">
    <property type="entry name" value="DNA (CYTOSINE-5)-METHYLTRANSFERASE DRM2"/>
    <property type="match status" value="1"/>
</dbReference>
<dbReference type="SUPFAM" id="SSF53335">
    <property type="entry name" value="S-adenosyl-L-methionine-dependent methyltransferases"/>
    <property type="match status" value="1"/>
</dbReference>
<dbReference type="Proteomes" id="UP001190700">
    <property type="component" value="Unassembled WGS sequence"/>
</dbReference>
<dbReference type="PANTHER" id="PTHR23068">
    <property type="entry name" value="DNA CYTOSINE-5- -METHYLTRANSFERASE 3-RELATED"/>
    <property type="match status" value="1"/>
</dbReference>
<organism evidence="1 2">
    <name type="scientific">Cymbomonas tetramitiformis</name>
    <dbReference type="NCBI Taxonomy" id="36881"/>
    <lineage>
        <taxon>Eukaryota</taxon>
        <taxon>Viridiplantae</taxon>
        <taxon>Chlorophyta</taxon>
        <taxon>Pyramimonadophyceae</taxon>
        <taxon>Pyramimonadales</taxon>
        <taxon>Pyramimonadaceae</taxon>
        <taxon>Cymbomonas</taxon>
    </lineage>
</organism>
<dbReference type="Gene3D" id="3.40.50.150">
    <property type="entry name" value="Vaccinia Virus protein VP39"/>
    <property type="match status" value="1"/>
</dbReference>
<evidence type="ECO:0000313" key="1">
    <source>
        <dbReference type="EMBL" id="KAK3272531.1"/>
    </source>
</evidence>
<keyword evidence="2" id="KW-1185">Reference proteome</keyword>